<evidence type="ECO:0000313" key="2">
    <source>
        <dbReference type="EMBL" id="HAA83512.1"/>
    </source>
</evidence>
<evidence type="ECO:0000259" key="1">
    <source>
        <dbReference type="PROSITE" id="PS50883"/>
    </source>
</evidence>
<dbReference type="GO" id="GO:0071111">
    <property type="term" value="F:cyclic-guanylate-specific phosphodiesterase activity"/>
    <property type="evidence" value="ECO:0007669"/>
    <property type="project" value="InterPro"/>
</dbReference>
<dbReference type="Pfam" id="PF00563">
    <property type="entry name" value="EAL"/>
    <property type="match status" value="1"/>
</dbReference>
<dbReference type="SMART" id="SM00052">
    <property type="entry name" value="EAL"/>
    <property type="match status" value="1"/>
</dbReference>
<dbReference type="SUPFAM" id="SSF141868">
    <property type="entry name" value="EAL domain-like"/>
    <property type="match status" value="1"/>
</dbReference>
<dbReference type="InterPro" id="IPR001633">
    <property type="entry name" value="EAL_dom"/>
</dbReference>
<comment type="caution">
    <text evidence="2">The sequence shown here is derived from an EMBL/GenBank/DDBJ whole genome shotgun (WGS) entry which is preliminary data.</text>
</comment>
<protein>
    <submittedName>
        <fullName evidence="2">EAL domain-containing protein</fullName>
    </submittedName>
</protein>
<organism evidence="2 3">
    <name type="scientific">Thermodesulfobacterium commune</name>
    <dbReference type="NCBI Taxonomy" id="1741"/>
    <lineage>
        <taxon>Bacteria</taxon>
        <taxon>Pseudomonadati</taxon>
        <taxon>Thermodesulfobacteriota</taxon>
        <taxon>Thermodesulfobacteria</taxon>
        <taxon>Thermodesulfobacteriales</taxon>
        <taxon>Thermodesulfobacteriaceae</taxon>
        <taxon>Thermodesulfobacterium</taxon>
    </lineage>
</organism>
<dbReference type="PROSITE" id="PS50883">
    <property type="entry name" value="EAL"/>
    <property type="match status" value="1"/>
</dbReference>
<gene>
    <name evidence="2" type="ORF">DCE01_01775</name>
</gene>
<sequence length="208" mass="23994">MLSPGYLFEAARVTDTLFYLDRSCRETAIKLAAVKGLKNYKVFINFLPTVIYDPQFCLQSTIKWAYQLEWIPDNLVFEVVETEKITDLSHLRNILDYYRKNGFQVALDDVGTGYSSLDALINLYPNYIKISRELIREIHLNPIKRDLFKALVEVATAHNILVLAEGVETLEEAKSLYNLGIYLMQGFLFAKPNPEPIYELPMLKNFTL</sequence>
<name>A0A3B8N2Y5_9BACT</name>
<dbReference type="EMBL" id="DLVE01000022">
    <property type="protein sequence ID" value="HAA83512.1"/>
    <property type="molecule type" value="Genomic_DNA"/>
</dbReference>
<dbReference type="CDD" id="cd01948">
    <property type="entry name" value="EAL"/>
    <property type="match status" value="1"/>
</dbReference>
<feature type="domain" description="EAL" evidence="1">
    <location>
        <begin position="1"/>
        <end position="206"/>
    </location>
</feature>
<dbReference type="InterPro" id="IPR035919">
    <property type="entry name" value="EAL_sf"/>
</dbReference>
<dbReference type="PANTHER" id="PTHR33121">
    <property type="entry name" value="CYCLIC DI-GMP PHOSPHODIESTERASE PDEF"/>
    <property type="match status" value="1"/>
</dbReference>
<accession>A0A3B8N2Y5</accession>
<dbReference type="Gene3D" id="3.20.20.450">
    <property type="entry name" value="EAL domain"/>
    <property type="match status" value="1"/>
</dbReference>
<dbReference type="AlphaFoldDB" id="A0A3B8N2Y5"/>
<proteinExistence type="predicted"/>
<evidence type="ECO:0000313" key="3">
    <source>
        <dbReference type="Proteomes" id="UP000257240"/>
    </source>
</evidence>
<dbReference type="Proteomes" id="UP000257240">
    <property type="component" value="Unassembled WGS sequence"/>
</dbReference>
<reference evidence="2 3" key="1">
    <citation type="journal article" date="2018" name="Nat. Biotechnol.">
        <title>A standardized bacterial taxonomy based on genome phylogeny substantially revises the tree of life.</title>
        <authorList>
            <person name="Parks D.H."/>
            <person name="Chuvochina M."/>
            <person name="Waite D.W."/>
            <person name="Rinke C."/>
            <person name="Skarshewski A."/>
            <person name="Chaumeil P.A."/>
            <person name="Hugenholtz P."/>
        </authorList>
    </citation>
    <scope>NUCLEOTIDE SEQUENCE [LARGE SCALE GENOMIC DNA]</scope>
    <source>
        <strain evidence="2">UBA12529</strain>
    </source>
</reference>
<dbReference type="InterPro" id="IPR050706">
    <property type="entry name" value="Cyclic-di-GMP_PDE-like"/>
</dbReference>
<dbReference type="PANTHER" id="PTHR33121:SF15">
    <property type="entry name" value="BLUE LIGHT- AND TEMPERATURE-REGULATED ANTIREPRESSOR BLUF"/>
    <property type="match status" value="1"/>
</dbReference>